<feature type="transmembrane region" description="Helical" evidence="8">
    <location>
        <begin position="64"/>
        <end position="85"/>
    </location>
</feature>
<gene>
    <name evidence="10" type="primary">ydcV_1</name>
    <name evidence="10" type="ORF">PH7735_00837</name>
</gene>
<dbReference type="RefSeq" id="WP_058310023.1">
    <property type="nucleotide sequence ID" value="NZ_CANLZE010000001.1"/>
</dbReference>
<evidence type="ECO:0000256" key="1">
    <source>
        <dbReference type="ARBA" id="ARBA00004429"/>
    </source>
</evidence>
<proteinExistence type="inferred from homology"/>
<reference evidence="11" key="1">
    <citation type="submission" date="2015-09" db="EMBL/GenBank/DDBJ databases">
        <authorList>
            <person name="Rodrigo-Torres Lidia"/>
            <person name="Arahal R.David."/>
        </authorList>
    </citation>
    <scope>NUCLEOTIDE SEQUENCE [LARGE SCALE GENOMIC DNA]</scope>
    <source>
        <strain evidence="11">CECT 7735</strain>
    </source>
</reference>
<keyword evidence="2 8" id="KW-0813">Transport</keyword>
<evidence type="ECO:0000256" key="6">
    <source>
        <dbReference type="ARBA" id="ARBA00022989"/>
    </source>
</evidence>
<feature type="transmembrane region" description="Helical" evidence="8">
    <location>
        <begin position="132"/>
        <end position="152"/>
    </location>
</feature>
<dbReference type="CDD" id="cd06261">
    <property type="entry name" value="TM_PBP2"/>
    <property type="match status" value="1"/>
</dbReference>
<dbReference type="Pfam" id="PF00528">
    <property type="entry name" value="BPD_transp_1"/>
    <property type="match status" value="1"/>
</dbReference>
<dbReference type="GO" id="GO:0005886">
    <property type="term" value="C:plasma membrane"/>
    <property type="evidence" value="ECO:0007669"/>
    <property type="project" value="UniProtKB-SubCell"/>
</dbReference>
<dbReference type="STRING" id="1715693.PH7735_00837"/>
<evidence type="ECO:0000256" key="4">
    <source>
        <dbReference type="ARBA" id="ARBA00022519"/>
    </source>
</evidence>
<dbReference type="PANTHER" id="PTHR43357">
    <property type="entry name" value="INNER MEMBRANE ABC TRANSPORTER PERMEASE PROTEIN YDCV"/>
    <property type="match status" value="1"/>
</dbReference>
<keyword evidence="7 8" id="KW-0472">Membrane</keyword>
<name>A0A0P1I390_9RHOB</name>
<dbReference type="PROSITE" id="PS50928">
    <property type="entry name" value="ABC_TM1"/>
    <property type="match status" value="1"/>
</dbReference>
<dbReference type="InterPro" id="IPR035906">
    <property type="entry name" value="MetI-like_sf"/>
</dbReference>
<evidence type="ECO:0000313" key="10">
    <source>
        <dbReference type="EMBL" id="CUJ87924.1"/>
    </source>
</evidence>
<feature type="transmembrane region" description="Helical" evidence="8">
    <location>
        <begin position="173"/>
        <end position="195"/>
    </location>
</feature>
<dbReference type="GO" id="GO:0055085">
    <property type="term" value="P:transmembrane transport"/>
    <property type="evidence" value="ECO:0007669"/>
    <property type="project" value="InterPro"/>
</dbReference>
<feature type="transmembrane region" description="Helical" evidence="8">
    <location>
        <begin position="97"/>
        <end position="120"/>
    </location>
</feature>
<feature type="transmembrane region" description="Helical" evidence="8">
    <location>
        <begin position="201"/>
        <end position="219"/>
    </location>
</feature>
<dbReference type="SUPFAM" id="SSF161098">
    <property type="entry name" value="MetI-like"/>
    <property type="match status" value="1"/>
</dbReference>
<evidence type="ECO:0000256" key="8">
    <source>
        <dbReference type="RuleBase" id="RU363032"/>
    </source>
</evidence>
<dbReference type="InterPro" id="IPR000515">
    <property type="entry name" value="MetI-like"/>
</dbReference>
<evidence type="ECO:0000256" key="3">
    <source>
        <dbReference type="ARBA" id="ARBA00022475"/>
    </source>
</evidence>
<comment type="subcellular location">
    <subcellularLocation>
        <location evidence="1">Cell inner membrane</location>
        <topology evidence="1">Multi-pass membrane protein</topology>
    </subcellularLocation>
    <subcellularLocation>
        <location evidence="8">Cell membrane</location>
        <topology evidence="8">Multi-pass membrane protein</topology>
    </subcellularLocation>
</comment>
<feature type="domain" description="ABC transmembrane type-1" evidence="9">
    <location>
        <begin position="60"/>
        <end position="252"/>
    </location>
</feature>
<dbReference type="Gene3D" id="1.10.3720.10">
    <property type="entry name" value="MetI-like"/>
    <property type="match status" value="1"/>
</dbReference>
<dbReference type="PANTHER" id="PTHR43357:SF4">
    <property type="entry name" value="INNER MEMBRANE ABC TRANSPORTER PERMEASE PROTEIN YDCV"/>
    <property type="match status" value="1"/>
</dbReference>
<keyword evidence="3" id="KW-1003">Cell membrane</keyword>
<dbReference type="EMBL" id="CYTW01000001">
    <property type="protein sequence ID" value="CUJ87924.1"/>
    <property type="molecule type" value="Genomic_DNA"/>
</dbReference>
<dbReference type="AlphaFoldDB" id="A0A0P1I390"/>
<dbReference type="Proteomes" id="UP000051870">
    <property type="component" value="Unassembled WGS sequence"/>
</dbReference>
<keyword evidence="11" id="KW-1185">Reference proteome</keyword>
<keyword evidence="4" id="KW-0997">Cell inner membrane</keyword>
<sequence length="263" mass="28520">MSAFLKRLFVTAIAVGLILPFLIVAGVSISAESNISFPPKEFSARWYTELLTQKDWLIPIRNSLVIAAFAGLLSVTIALAANYVLWRLKSGFGKLVFALGVGPFMLPPIIIAMGASVFWAEMGWYGRAEATVISHGVFFVTLPLVIIARGFAALSDDVIEASRTMGATPWQTFAKVIFPLVLPYIITGYALVAIISVNEYLISYMVSGFAVETLPIRIFNNVRYGYTPVVASAAMGFAILTIGVLLLLSMITDLLKLLGASRD</sequence>
<keyword evidence="5 8" id="KW-0812">Transmembrane</keyword>
<evidence type="ECO:0000256" key="2">
    <source>
        <dbReference type="ARBA" id="ARBA00022448"/>
    </source>
</evidence>
<accession>A0A0P1I390</accession>
<protein>
    <submittedName>
        <fullName evidence="10">Inner membrane ABC transporter permease protein YdcV</fullName>
    </submittedName>
</protein>
<organism evidence="10 11">
    <name type="scientific">Shimia thalassica</name>
    <dbReference type="NCBI Taxonomy" id="1715693"/>
    <lineage>
        <taxon>Bacteria</taxon>
        <taxon>Pseudomonadati</taxon>
        <taxon>Pseudomonadota</taxon>
        <taxon>Alphaproteobacteria</taxon>
        <taxon>Rhodobacterales</taxon>
        <taxon>Roseobacteraceae</taxon>
    </lineage>
</organism>
<evidence type="ECO:0000313" key="11">
    <source>
        <dbReference type="Proteomes" id="UP000051870"/>
    </source>
</evidence>
<evidence type="ECO:0000256" key="7">
    <source>
        <dbReference type="ARBA" id="ARBA00023136"/>
    </source>
</evidence>
<evidence type="ECO:0000256" key="5">
    <source>
        <dbReference type="ARBA" id="ARBA00022692"/>
    </source>
</evidence>
<dbReference type="GeneID" id="83879909"/>
<feature type="transmembrane region" description="Helical" evidence="8">
    <location>
        <begin position="226"/>
        <end position="251"/>
    </location>
</feature>
<evidence type="ECO:0000259" key="9">
    <source>
        <dbReference type="PROSITE" id="PS50928"/>
    </source>
</evidence>
<keyword evidence="6 8" id="KW-1133">Transmembrane helix</keyword>
<comment type="similarity">
    <text evidence="8">Belongs to the binding-protein-dependent transport system permease family.</text>
</comment>